<dbReference type="OrthoDB" id="1745573at2759"/>
<dbReference type="Pfam" id="PF14392">
    <property type="entry name" value="zf-CCHC_4"/>
    <property type="match status" value="1"/>
</dbReference>
<dbReference type="KEGG" id="eus:EUTSA_v10022993mg"/>
<dbReference type="Proteomes" id="UP000030689">
    <property type="component" value="Unassembled WGS sequence"/>
</dbReference>
<feature type="domain" description="DUF4283" evidence="1">
    <location>
        <begin position="25"/>
        <end position="105"/>
    </location>
</feature>
<dbReference type="InterPro" id="IPR025836">
    <property type="entry name" value="Zn_knuckle_CX2CX4HX4C"/>
</dbReference>
<accession>V4LKP4</accession>
<dbReference type="OMA" id="CPDRVEN"/>
<sequence length="231" mass="27259">MEQISKRLKISVPKFDNSNLIEGYSRTLIGRCMNPQAQDMKTHLFMLPRIWKVEERVAGADLGLGRFQFDFDREEDIVEIMKMEPFHFDYWMLSLVRWTPVVDPNYPSAITFWIRVIGVPLHFWADLTFRSIGKALGKVEAVNLNEGKIQVTIDGLKPLCFETLVEFHSGEETTVFLRYERLFGYCRQCFSLWHDYQRCPDRVENAGRQMTEHENDDLRMNQGQCHSKQLW</sequence>
<dbReference type="Pfam" id="PF14111">
    <property type="entry name" value="DUF4283"/>
    <property type="match status" value="1"/>
</dbReference>
<gene>
    <name evidence="3" type="ORF">EUTSA_v10022993mg</name>
</gene>
<dbReference type="eggNOG" id="KOG1075">
    <property type="taxonomic scope" value="Eukaryota"/>
</dbReference>
<proteinExistence type="predicted"/>
<dbReference type="InterPro" id="IPR025558">
    <property type="entry name" value="DUF4283"/>
</dbReference>
<reference evidence="3 4" key="1">
    <citation type="journal article" date="2013" name="Front. Plant Sci.">
        <title>The Reference Genome of the Halophytic Plant Eutrema salsugineum.</title>
        <authorList>
            <person name="Yang R."/>
            <person name="Jarvis D.E."/>
            <person name="Chen H."/>
            <person name="Beilstein M.A."/>
            <person name="Grimwood J."/>
            <person name="Jenkins J."/>
            <person name="Shu S."/>
            <person name="Prochnik S."/>
            <person name="Xin M."/>
            <person name="Ma C."/>
            <person name="Schmutz J."/>
            <person name="Wing R.A."/>
            <person name="Mitchell-Olds T."/>
            <person name="Schumaker K.S."/>
            <person name="Wang X."/>
        </authorList>
    </citation>
    <scope>NUCLEOTIDE SEQUENCE [LARGE SCALE GENOMIC DNA]</scope>
</reference>
<dbReference type="PANTHER" id="PTHR31286:SF105">
    <property type="entry name" value="DUF4283 DOMAIN-CONTAINING PROTEIN"/>
    <property type="match status" value="1"/>
</dbReference>
<evidence type="ECO:0000313" key="4">
    <source>
        <dbReference type="Proteomes" id="UP000030689"/>
    </source>
</evidence>
<protein>
    <recommendedName>
        <fullName evidence="5">DUF4283 domain-containing protein</fullName>
    </recommendedName>
</protein>
<organism evidence="3 4">
    <name type="scientific">Eutrema salsugineum</name>
    <name type="common">Saltwater cress</name>
    <name type="synonym">Sisymbrium salsugineum</name>
    <dbReference type="NCBI Taxonomy" id="72664"/>
    <lineage>
        <taxon>Eukaryota</taxon>
        <taxon>Viridiplantae</taxon>
        <taxon>Streptophyta</taxon>
        <taxon>Embryophyta</taxon>
        <taxon>Tracheophyta</taxon>
        <taxon>Spermatophyta</taxon>
        <taxon>Magnoliopsida</taxon>
        <taxon>eudicotyledons</taxon>
        <taxon>Gunneridae</taxon>
        <taxon>Pentapetalae</taxon>
        <taxon>rosids</taxon>
        <taxon>malvids</taxon>
        <taxon>Brassicales</taxon>
        <taxon>Brassicaceae</taxon>
        <taxon>Eutremeae</taxon>
        <taxon>Eutrema</taxon>
    </lineage>
</organism>
<evidence type="ECO:0000259" key="1">
    <source>
        <dbReference type="Pfam" id="PF14111"/>
    </source>
</evidence>
<keyword evidence="4" id="KW-1185">Reference proteome</keyword>
<evidence type="ECO:0000313" key="3">
    <source>
        <dbReference type="EMBL" id="ESQ51095.1"/>
    </source>
</evidence>
<dbReference type="EMBL" id="KI517392">
    <property type="protein sequence ID" value="ESQ51095.1"/>
    <property type="molecule type" value="Genomic_DNA"/>
</dbReference>
<dbReference type="STRING" id="72664.V4LKP4"/>
<evidence type="ECO:0008006" key="5">
    <source>
        <dbReference type="Google" id="ProtNLM"/>
    </source>
</evidence>
<evidence type="ECO:0000259" key="2">
    <source>
        <dbReference type="Pfam" id="PF14392"/>
    </source>
</evidence>
<dbReference type="Gramene" id="ESQ51095">
    <property type="protein sequence ID" value="ESQ51095"/>
    <property type="gene ID" value="EUTSA_v10022993mg"/>
</dbReference>
<dbReference type="AlphaFoldDB" id="V4LKP4"/>
<dbReference type="PANTHER" id="PTHR31286">
    <property type="entry name" value="GLYCINE-RICH CELL WALL STRUCTURAL PROTEIN 1.8-LIKE"/>
    <property type="match status" value="1"/>
</dbReference>
<dbReference type="InterPro" id="IPR040256">
    <property type="entry name" value="At4g02000-like"/>
</dbReference>
<feature type="domain" description="Zinc knuckle CX2CX4HX4C" evidence="2">
    <location>
        <begin position="154"/>
        <end position="200"/>
    </location>
</feature>
<name>V4LKP4_EUTSA</name>